<protein>
    <submittedName>
        <fullName evidence="7">Alpha/beta hydrolase</fullName>
    </submittedName>
</protein>
<dbReference type="Gene3D" id="3.40.50.1820">
    <property type="entry name" value="alpha/beta hydrolase"/>
    <property type="match status" value="1"/>
</dbReference>
<dbReference type="SUPFAM" id="SSF53474">
    <property type="entry name" value="alpha/beta-Hydrolases"/>
    <property type="match status" value="1"/>
</dbReference>
<evidence type="ECO:0000313" key="7">
    <source>
        <dbReference type="EMBL" id="MEU8136622.1"/>
    </source>
</evidence>
<feature type="compositionally biased region" description="Low complexity" evidence="4">
    <location>
        <begin position="21"/>
        <end position="39"/>
    </location>
</feature>
<evidence type="ECO:0000256" key="2">
    <source>
        <dbReference type="ARBA" id="ARBA00022729"/>
    </source>
</evidence>
<accession>A0ABV3DLJ3</accession>
<feature type="compositionally biased region" description="Pro residues" evidence="4">
    <location>
        <begin position="40"/>
        <end position="51"/>
    </location>
</feature>
<dbReference type="Proteomes" id="UP001551482">
    <property type="component" value="Unassembled WGS sequence"/>
</dbReference>
<dbReference type="InterPro" id="IPR000073">
    <property type="entry name" value="AB_hydrolase_1"/>
</dbReference>
<evidence type="ECO:0000256" key="4">
    <source>
        <dbReference type="SAM" id="MobiDB-lite"/>
    </source>
</evidence>
<comment type="caution">
    <text evidence="7">The sequence shown here is derived from an EMBL/GenBank/DDBJ whole genome shotgun (WGS) entry which is preliminary data.</text>
</comment>
<proteinExistence type="inferred from homology"/>
<feature type="domain" description="AB hydrolase-1" evidence="5">
    <location>
        <begin position="122"/>
        <end position="310"/>
    </location>
</feature>
<keyword evidence="2" id="KW-0732">Signal</keyword>
<keyword evidence="3 7" id="KW-0378">Hydrolase</keyword>
<feature type="region of interest" description="Disordered" evidence="4">
    <location>
        <begin position="166"/>
        <end position="199"/>
    </location>
</feature>
<feature type="domain" description="Peptidase S33 tripeptidyl aminopeptidase-like C-terminal" evidence="6">
    <location>
        <begin position="448"/>
        <end position="537"/>
    </location>
</feature>
<name>A0ABV3DLJ3_9ACTN</name>
<dbReference type="Pfam" id="PF08386">
    <property type="entry name" value="Abhydrolase_4"/>
    <property type="match status" value="1"/>
</dbReference>
<feature type="compositionally biased region" description="Basic and acidic residues" evidence="4">
    <location>
        <begin position="172"/>
        <end position="192"/>
    </location>
</feature>
<dbReference type="RefSeq" id="WP_358357341.1">
    <property type="nucleotide sequence ID" value="NZ_JBEZFP010000067.1"/>
</dbReference>
<dbReference type="GO" id="GO:0016787">
    <property type="term" value="F:hydrolase activity"/>
    <property type="evidence" value="ECO:0007669"/>
    <property type="project" value="UniProtKB-KW"/>
</dbReference>
<evidence type="ECO:0000259" key="5">
    <source>
        <dbReference type="Pfam" id="PF00561"/>
    </source>
</evidence>
<keyword evidence="8" id="KW-1185">Reference proteome</keyword>
<feature type="region of interest" description="Disordered" evidence="4">
    <location>
        <begin position="1"/>
        <end position="59"/>
    </location>
</feature>
<dbReference type="PANTHER" id="PTHR43248:SF29">
    <property type="entry name" value="TRIPEPTIDYL AMINOPEPTIDASE"/>
    <property type="match status" value="1"/>
</dbReference>
<organism evidence="7 8">
    <name type="scientific">Streptodolium elevatio</name>
    <dbReference type="NCBI Taxonomy" id="3157996"/>
    <lineage>
        <taxon>Bacteria</taxon>
        <taxon>Bacillati</taxon>
        <taxon>Actinomycetota</taxon>
        <taxon>Actinomycetes</taxon>
        <taxon>Kitasatosporales</taxon>
        <taxon>Streptomycetaceae</taxon>
        <taxon>Streptodolium</taxon>
    </lineage>
</organism>
<dbReference type="InterPro" id="IPR029058">
    <property type="entry name" value="AB_hydrolase_fold"/>
</dbReference>
<evidence type="ECO:0000313" key="8">
    <source>
        <dbReference type="Proteomes" id="UP001551482"/>
    </source>
</evidence>
<sequence>MTAALLAGCSPGGGGTAGNVADAKPSSSPAPAGTPTADPGTPPPPPPPPPKGQDDPALKDFYAQKLAWKACKDDPETEEKDEAEFQCATLRVPLDYANPAVRSIEVALMRHQAANSEARVGTLLVNPGGPGGSGKDWLKYAYGRFDGAMHDRFDIIGFDPRGVGESNPIQCLDDKARDRDNADDGPDPKDHAASNAYSEQKSKEFADACQAKSGDLLPFVGTRNVARDMDVLRGVVGDSELHYLGYSYGTYLGSLYLEEFPDKAGRLVLDAAVDPAEDPLEKSVNQQIGFEQAFTRFAKDCAARAGCPLGRNADKAALVGVDFLDGLRTKPLTTREQGRKLTSSLGWTGMISLLYGDAERWKWLRDAFTYAMRDGDGSALLYYADNYNGRNEEGKYDGSMDALPAVRCADGAAAAPSPERVQEVLAKLRKEAPLFSRDTVAEDFDGPGCEFWPYKTPEKAHTIKAPADSPVLVIGTTGDPATPYAASERLAEGLGNATLLTLEGEGHAAYGKGNACIDDAVDKFFLDGTMPPAGTRCVQ</sequence>
<dbReference type="PANTHER" id="PTHR43248">
    <property type="entry name" value="2-SUCCINYL-6-HYDROXY-2,4-CYCLOHEXADIENE-1-CARBOXYLATE SYNTHASE"/>
    <property type="match status" value="1"/>
</dbReference>
<dbReference type="InterPro" id="IPR013595">
    <property type="entry name" value="Pept_S33_TAP-like_C"/>
</dbReference>
<reference evidence="7 8" key="1">
    <citation type="submission" date="2024-06" db="EMBL/GenBank/DDBJ databases">
        <title>The Natural Products Discovery Center: Release of the First 8490 Sequenced Strains for Exploring Actinobacteria Biosynthetic Diversity.</title>
        <authorList>
            <person name="Kalkreuter E."/>
            <person name="Kautsar S.A."/>
            <person name="Yang D."/>
            <person name="Bader C.D."/>
            <person name="Teijaro C.N."/>
            <person name="Fluegel L."/>
            <person name="Davis C.M."/>
            <person name="Simpson J.R."/>
            <person name="Lauterbach L."/>
            <person name="Steele A.D."/>
            <person name="Gui C."/>
            <person name="Meng S."/>
            <person name="Li G."/>
            <person name="Viehrig K."/>
            <person name="Ye F."/>
            <person name="Su P."/>
            <person name="Kiefer A.F."/>
            <person name="Nichols A."/>
            <person name="Cepeda A.J."/>
            <person name="Yan W."/>
            <person name="Fan B."/>
            <person name="Jiang Y."/>
            <person name="Adhikari A."/>
            <person name="Zheng C.-J."/>
            <person name="Schuster L."/>
            <person name="Cowan T.M."/>
            <person name="Smanski M.J."/>
            <person name="Chevrette M.G."/>
            <person name="De Carvalho L.P.S."/>
            <person name="Shen B."/>
        </authorList>
    </citation>
    <scope>NUCLEOTIDE SEQUENCE [LARGE SCALE GENOMIC DNA]</scope>
    <source>
        <strain evidence="7 8">NPDC048946</strain>
    </source>
</reference>
<dbReference type="EMBL" id="JBEZFP010000067">
    <property type="protein sequence ID" value="MEU8136622.1"/>
    <property type="molecule type" value="Genomic_DNA"/>
</dbReference>
<evidence type="ECO:0000256" key="1">
    <source>
        <dbReference type="ARBA" id="ARBA00010088"/>
    </source>
</evidence>
<gene>
    <name evidence="7" type="ORF">AB0C36_24320</name>
</gene>
<comment type="similarity">
    <text evidence="1">Belongs to the peptidase S33 family.</text>
</comment>
<evidence type="ECO:0000256" key="3">
    <source>
        <dbReference type="ARBA" id="ARBA00022801"/>
    </source>
</evidence>
<dbReference type="Pfam" id="PF00561">
    <property type="entry name" value="Abhydrolase_1"/>
    <property type="match status" value="1"/>
</dbReference>
<evidence type="ECO:0000259" key="6">
    <source>
        <dbReference type="Pfam" id="PF08386"/>
    </source>
</evidence>
<dbReference type="InterPro" id="IPR051601">
    <property type="entry name" value="Serine_prot/Carboxylest_S33"/>
</dbReference>